<keyword evidence="1" id="KW-1185">Reference proteome</keyword>
<dbReference type="WBParaSite" id="PEQ_0001367701-mRNA-1">
    <property type="protein sequence ID" value="PEQ_0001367701-mRNA-1"/>
    <property type="gene ID" value="PEQ_0001367701"/>
</dbReference>
<evidence type="ECO:0000313" key="2">
    <source>
        <dbReference type="WBParaSite" id="PEQ_0001367701-mRNA-1"/>
    </source>
</evidence>
<proteinExistence type="predicted"/>
<reference evidence="2" key="1">
    <citation type="submission" date="2022-11" db="UniProtKB">
        <authorList>
            <consortium name="WormBaseParasite"/>
        </authorList>
    </citation>
    <scope>IDENTIFICATION</scope>
</reference>
<protein>
    <submittedName>
        <fullName evidence="2">Uncharacterized protein</fullName>
    </submittedName>
</protein>
<sequence length="73" mass="8123">MFTMNNWPVEFDHLKLPQGEKSRSVAFSLDPFAGIELDVGQSVDAQPQAKEILIDSVLVAEDTNKAEKEDGFQ</sequence>
<accession>A0A914S5R1</accession>
<dbReference type="Proteomes" id="UP000887564">
    <property type="component" value="Unplaced"/>
</dbReference>
<evidence type="ECO:0000313" key="1">
    <source>
        <dbReference type="Proteomes" id="UP000887564"/>
    </source>
</evidence>
<name>A0A914S5R1_PAREQ</name>
<organism evidence="1 2">
    <name type="scientific">Parascaris equorum</name>
    <name type="common">Equine roundworm</name>
    <dbReference type="NCBI Taxonomy" id="6256"/>
    <lineage>
        <taxon>Eukaryota</taxon>
        <taxon>Metazoa</taxon>
        <taxon>Ecdysozoa</taxon>
        <taxon>Nematoda</taxon>
        <taxon>Chromadorea</taxon>
        <taxon>Rhabditida</taxon>
        <taxon>Spirurina</taxon>
        <taxon>Ascaridomorpha</taxon>
        <taxon>Ascaridoidea</taxon>
        <taxon>Ascarididae</taxon>
        <taxon>Parascaris</taxon>
    </lineage>
</organism>
<dbReference type="AlphaFoldDB" id="A0A914S5R1"/>